<feature type="region of interest" description="Disordered" evidence="1">
    <location>
        <begin position="1"/>
        <end position="21"/>
    </location>
</feature>
<evidence type="ECO:0000313" key="3">
    <source>
        <dbReference type="Proteomes" id="UP001596107"/>
    </source>
</evidence>
<name>A0ABW0T8V8_9HYPH</name>
<dbReference type="RefSeq" id="WP_223021460.1">
    <property type="nucleotide sequence ID" value="NZ_CP078143.1"/>
</dbReference>
<feature type="compositionally biased region" description="Basic and acidic residues" evidence="1">
    <location>
        <begin position="11"/>
        <end position="21"/>
    </location>
</feature>
<organism evidence="2 3">
    <name type="scientific">Nitratireductor kimnyeongensis</name>
    <dbReference type="NCBI Taxonomy" id="430679"/>
    <lineage>
        <taxon>Bacteria</taxon>
        <taxon>Pseudomonadati</taxon>
        <taxon>Pseudomonadota</taxon>
        <taxon>Alphaproteobacteria</taxon>
        <taxon>Hyphomicrobiales</taxon>
        <taxon>Phyllobacteriaceae</taxon>
        <taxon>Nitratireductor</taxon>
    </lineage>
</organism>
<accession>A0ABW0T8V8</accession>
<dbReference type="GO" id="GO:0032259">
    <property type="term" value="P:methylation"/>
    <property type="evidence" value="ECO:0007669"/>
    <property type="project" value="UniProtKB-KW"/>
</dbReference>
<dbReference type="EC" id="2.1.-.-" evidence="2"/>
<keyword evidence="2" id="KW-0808">Transferase</keyword>
<protein>
    <submittedName>
        <fullName evidence="2">Class I SAM-dependent methyltransferase</fullName>
        <ecNumber evidence="2">2.1.-.-</ecNumber>
    </submittedName>
</protein>
<keyword evidence="3" id="KW-1185">Reference proteome</keyword>
<dbReference type="CDD" id="cd02440">
    <property type="entry name" value="AdoMet_MTases"/>
    <property type="match status" value="1"/>
</dbReference>
<keyword evidence="2" id="KW-0489">Methyltransferase</keyword>
<reference evidence="3" key="1">
    <citation type="journal article" date="2019" name="Int. J. Syst. Evol. Microbiol.">
        <title>The Global Catalogue of Microorganisms (GCM) 10K type strain sequencing project: providing services to taxonomists for standard genome sequencing and annotation.</title>
        <authorList>
            <consortium name="The Broad Institute Genomics Platform"/>
            <consortium name="The Broad Institute Genome Sequencing Center for Infectious Disease"/>
            <person name="Wu L."/>
            <person name="Ma J."/>
        </authorList>
    </citation>
    <scope>NUCLEOTIDE SEQUENCE [LARGE SCALE GENOMIC DNA]</scope>
    <source>
        <strain evidence="3">JCM 3366</strain>
    </source>
</reference>
<dbReference type="SUPFAM" id="SSF53335">
    <property type="entry name" value="S-adenosyl-L-methionine-dependent methyltransferases"/>
    <property type="match status" value="1"/>
</dbReference>
<evidence type="ECO:0000256" key="1">
    <source>
        <dbReference type="SAM" id="MobiDB-lite"/>
    </source>
</evidence>
<dbReference type="Gene3D" id="3.40.50.150">
    <property type="entry name" value="Vaccinia Virus protein VP39"/>
    <property type="match status" value="1"/>
</dbReference>
<evidence type="ECO:0000313" key="2">
    <source>
        <dbReference type="EMBL" id="MFC5585203.1"/>
    </source>
</evidence>
<dbReference type="GO" id="GO:0008168">
    <property type="term" value="F:methyltransferase activity"/>
    <property type="evidence" value="ECO:0007669"/>
    <property type="project" value="UniProtKB-KW"/>
</dbReference>
<dbReference type="InterPro" id="IPR029063">
    <property type="entry name" value="SAM-dependent_MTases_sf"/>
</dbReference>
<dbReference type="Proteomes" id="UP001596107">
    <property type="component" value="Unassembled WGS sequence"/>
</dbReference>
<dbReference type="EMBL" id="JBHSNB010000002">
    <property type="protein sequence ID" value="MFC5585203.1"/>
    <property type="molecule type" value="Genomic_DNA"/>
</dbReference>
<comment type="caution">
    <text evidence="2">The sequence shown here is derived from an EMBL/GenBank/DDBJ whole genome shotgun (WGS) entry which is preliminary data.</text>
</comment>
<proteinExistence type="predicted"/>
<gene>
    <name evidence="2" type="ORF">ACFPOD_08770</name>
</gene>
<sequence length="235" mass="27634">MPLSSSPSLQEEERKNPYRDPESLEFNFRARRFQHIRPLIEDALDEAQHINILDLGGTEEYWRIGADFLNHHRHKLKITLLNLEAEQVEDTEIFEACAGDAADPLLLEGERFDLVHSNSVVEHMGSWDRMQRFAENSKRLSRRYFVQTPNYWFPFEPHFRLPGFQYLSKTMKVSLVQRFQLGFFPRTPDRGEACDLVRHNTLISATQMQRLFDDGTIVFEKFAFLNKSIMAVRAR</sequence>